<proteinExistence type="predicted"/>
<dbReference type="EMBL" id="SJPZ01000002">
    <property type="protein sequence ID" value="TWU62604.1"/>
    <property type="molecule type" value="Genomic_DNA"/>
</dbReference>
<feature type="domain" description="Heparinase II/III-like C-terminal" evidence="1">
    <location>
        <begin position="16"/>
        <end position="83"/>
    </location>
</feature>
<comment type="caution">
    <text evidence="2">The sequence shown here is derived from an EMBL/GenBank/DDBJ whole genome shotgun (WGS) entry which is preliminary data.</text>
</comment>
<gene>
    <name evidence="2" type="ORF">V7x_43390</name>
</gene>
<dbReference type="Proteomes" id="UP000316476">
    <property type="component" value="Unassembled WGS sequence"/>
</dbReference>
<dbReference type="AlphaFoldDB" id="A0A5C6FMU2"/>
<organism evidence="2 3">
    <name type="scientific">Crateriforma conspicua</name>
    <dbReference type="NCBI Taxonomy" id="2527996"/>
    <lineage>
        <taxon>Bacteria</taxon>
        <taxon>Pseudomonadati</taxon>
        <taxon>Planctomycetota</taxon>
        <taxon>Planctomycetia</taxon>
        <taxon>Planctomycetales</taxon>
        <taxon>Planctomycetaceae</taxon>
        <taxon>Crateriforma</taxon>
    </lineage>
</organism>
<evidence type="ECO:0000259" key="1">
    <source>
        <dbReference type="Pfam" id="PF07940"/>
    </source>
</evidence>
<dbReference type="Gene3D" id="2.70.98.70">
    <property type="match status" value="1"/>
</dbReference>
<dbReference type="GO" id="GO:0016829">
    <property type="term" value="F:lyase activity"/>
    <property type="evidence" value="ECO:0007669"/>
    <property type="project" value="InterPro"/>
</dbReference>
<accession>A0A5C6FMU2</accession>
<dbReference type="InterPro" id="IPR012480">
    <property type="entry name" value="Hepar_II_III_C"/>
</dbReference>
<protein>
    <recommendedName>
        <fullName evidence="1">Heparinase II/III-like C-terminal domain-containing protein</fullName>
    </recommendedName>
</protein>
<reference evidence="2 3" key="1">
    <citation type="submission" date="2019-02" db="EMBL/GenBank/DDBJ databases">
        <title>Deep-cultivation of Planctomycetes and their phenomic and genomic characterization uncovers novel biology.</title>
        <authorList>
            <person name="Wiegand S."/>
            <person name="Jogler M."/>
            <person name="Boedeker C."/>
            <person name="Pinto D."/>
            <person name="Vollmers J."/>
            <person name="Rivas-Marin E."/>
            <person name="Kohn T."/>
            <person name="Peeters S.H."/>
            <person name="Heuer A."/>
            <person name="Rast P."/>
            <person name="Oberbeckmann S."/>
            <person name="Bunk B."/>
            <person name="Jeske O."/>
            <person name="Meyerdierks A."/>
            <person name="Storesund J.E."/>
            <person name="Kallscheuer N."/>
            <person name="Luecker S."/>
            <person name="Lage O.M."/>
            <person name="Pohl T."/>
            <person name="Merkel B.J."/>
            <person name="Hornburger P."/>
            <person name="Mueller R.-W."/>
            <person name="Bruemmer F."/>
            <person name="Labrenz M."/>
            <person name="Spormann A.M."/>
            <person name="Op Den Camp H."/>
            <person name="Overmann J."/>
            <person name="Amann R."/>
            <person name="Jetten M.S.M."/>
            <person name="Mascher T."/>
            <person name="Medema M.H."/>
            <person name="Devos D.P."/>
            <person name="Kaster A.-K."/>
            <person name="Ovreas L."/>
            <person name="Rohde M."/>
            <person name="Galperin M.Y."/>
            <person name="Jogler C."/>
        </authorList>
    </citation>
    <scope>NUCLEOTIDE SEQUENCE [LARGE SCALE GENOMIC DNA]</scope>
    <source>
        <strain evidence="2 3">V7</strain>
    </source>
</reference>
<sequence>MAPSCLPGQNVRYGDGKGISFFAGSHEGWAGSAGVRVWRKILFVKGGYWLVIDSLQKAPQAKAIKAKNYAVYWHSPQEWKITETGAVAGKGPGVRLTVLPKGEPKTGTGYQDTIELHKHRRWVRFERAIAGSSRAGSSRTVTLIRPLAKGDEKPWTLRILAQTAEQIVLQVQGDGWTDLLLWRRKGGGQATFEPFVSDARAAWVRSIDKKPKWSALLDGAEIRGEGKHLIGGENVAPFKESE</sequence>
<evidence type="ECO:0000313" key="2">
    <source>
        <dbReference type="EMBL" id="TWU62604.1"/>
    </source>
</evidence>
<name>A0A5C6FMU2_9PLAN</name>
<dbReference type="RefSeq" id="WP_146415378.1">
    <property type="nucleotide sequence ID" value="NZ_SJPZ01000002.1"/>
</dbReference>
<evidence type="ECO:0000313" key="3">
    <source>
        <dbReference type="Proteomes" id="UP000316476"/>
    </source>
</evidence>
<dbReference type="Pfam" id="PF07940">
    <property type="entry name" value="Hepar_II_III_C"/>
    <property type="match status" value="1"/>
</dbReference>